<feature type="transmembrane region" description="Helical" evidence="2">
    <location>
        <begin position="354"/>
        <end position="376"/>
    </location>
</feature>
<sequence length="598" mass="60903">MSHSTPTSPDTASRPTSRWRPKSARRQPERTHGHQSAQYPTASGGGSSSSRSASGPSVPWSKGLIPGVAIALGALVVVEIAVLLGVVAGGSADLSWATGLGLGAQLWLLSLGIPLEVSVAPLAGAEAQTGVVSLAPLGLSALTAVLAFVAGTRLARRAPYGAGLAAAVVTTAMTHALVACAVAVATQTGMARVHPLQALLTGGLIVLVATAGGALIAGGTPAALVGAATVERARKAGQEMRWAGSYLWAVLRAATVAVVAALGVGALVVAAALVIGWQQVVTIQQQLGSDAAGDTVFFALHAALLPNFVVWALSWASGAGFYLGQGALVSPAGSSVETLPLLPIFGALPPQDAPTVLAAAPALVVLCGVLAGWWFVREGENHLGEWIAIRIPWRMISAPVVIVVTGLLIGAVTALLVAAVVALASGSLGVGRMDLVGPGVWESAAVIGLEVAIGAALGAAVGPWAEQGRAVRAPVTTTPATSPTAAPSAKAEPKPTETPEPAPTSLPADAPVRGAERGTQPDPPRDEPEQSAGSSTTAPRVKQPKPSRGALERDREEQRRAAIEQKQRRRMEEADLKAQKRYAAAEKRRQRRKAARDK</sequence>
<feature type="transmembrane region" description="Helical" evidence="2">
    <location>
        <begin position="64"/>
        <end position="87"/>
    </location>
</feature>
<keyword evidence="2" id="KW-0472">Membrane</keyword>
<evidence type="ECO:0000313" key="3">
    <source>
        <dbReference type="EMBL" id="NKE09046.1"/>
    </source>
</evidence>
<feature type="transmembrane region" description="Helical" evidence="2">
    <location>
        <begin position="162"/>
        <end position="184"/>
    </location>
</feature>
<feature type="transmembrane region" description="Helical" evidence="2">
    <location>
        <begin position="94"/>
        <end position="115"/>
    </location>
</feature>
<feature type="transmembrane region" description="Helical" evidence="2">
    <location>
        <begin position="127"/>
        <end position="150"/>
    </location>
</feature>
<reference evidence="3 4" key="1">
    <citation type="submission" date="2020-02" db="EMBL/GenBank/DDBJ databases">
        <authorList>
            <person name="Sun Q."/>
        </authorList>
    </citation>
    <scope>NUCLEOTIDE SEQUENCE [LARGE SCALE GENOMIC DNA]</scope>
    <source>
        <strain evidence="3 4">YIM 13062</strain>
    </source>
</reference>
<feature type="transmembrane region" description="Helical" evidence="2">
    <location>
        <begin position="396"/>
        <end position="424"/>
    </location>
</feature>
<feature type="transmembrane region" description="Helical" evidence="2">
    <location>
        <begin position="444"/>
        <end position="465"/>
    </location>
</feature>
<feature type="region of interest" description="Disordered" evidence="1">
    <location>
        <begin position="1"/>
        <end position="56"/>
    </location>
</feature>
<dbReference type="EMBL" id="JAAVUN010000004">
    <property type="protein sequence ID" value="NKE09046.1"/>
    <property type="molecule type" value="Genomic_DNA"/>
</dbReference>
<feature type="compositionally biased region" description="Basic and acidic residues" evidence="1">
    <location>
        <begin position="550"/>
        <end position="587"/>
    </location>
</feature>
<proteinExistence type="predicted"/>
<keyword evidence="2" id="KW-1133">Transmembrane helix</keyword>
<feature type="transmembrane region" description="Helical" evidence="2">
    <location>
        <begin position="249"/>
        <end position="275"/>
    </location>
</feature>
<feature type="transmembrane region" description="Helical" evidence="2">
    <location>
        <begin position="328"/>
        <end position="348"/>
    </location>
</feature>
<dbReference type="InterPro" id="IPR045931">
    <property type="entry name" value="DUF6350"/>
</dbReference>
<feature type="region of interest" description="Disordered" evidence="1">
    <location>
        <begin position="472"/>
        <end position="598"/>
    </location>
</feature>
<evidence type="ECO:0008006" key="5">
    <source>
        <dbReference type="Google" id="ProtNLM"/>
    </source>
</evidence>
<evidence type="ECO:0000313" key="4">
    <source>
        <dbReference type="Proteomes" id="UP000521379"/>
    </source>
</evidence>
<dbReference type="Pfam" id="PF19877">
    <property type="entry name" value="DUF6350"/>
    <property type="match status" value="1"/>
</dbReference>
<accession>A0A846U5V3</accession>
<dbReference type="AlphaFoldDB" id="A0A846U5V3"/>
<dbReference type="Proteomes" id="UP000521379">
    <property type="component" value="Unassembled WGS sequence"/>
</dbReference>
<comment type="caution">
    <text evidence="3">The sequence shown here is derived from an EMBL/GenBank/DDBJ whole genome shotgun (WGS) entry which is preliminary data.</text>
</comment>
<organism evidence="3 4">
    <name type="scientific">Kocuria subflava</name>
    <dbReference type="NCBI Taxonomy" id="1736139"/>
    <lineage>
        <taxon>Bacteria</taxon>
        <taxon>Bacillati</taxon>
        <taxon>Actinomycetota</taxon>
        <taxon>Actinomycetes</taxon>
        <taxon>Micrococcales</taxon>
        <taxon>Micrococcaceae</taxon>
        <taxon>Kocuria</taxon>
    </lineage>
</organism>
<evidence type="ECO:0000256" key="2">
    <source>
        <dbReference type="SAM" id="Phobius"/>
    </source>
</evidence>
<evidence type="ECO:0000256" key="1">
    <source>
        <dbReference type="SAM" id="MobiDB-lite"/>
    </source>
</evidence>
<keyword evidence="4" id="KW-1185">Reference proteome</keyword>
<feature type="transmembrane region" description="Helical" evidence="2">
    <location>
        <begin position="295"/>
        <end position="316"/>
    </location>
</feature>
<gene>
    <name evidence="3" type="ORF">GTW58_03620</name>
</gene>
<feature type="compositionally biased region" description="Basic residues" evidence="1">
    <location>
        <begin position="588"/>
        <end position="598"/>
    </location>
</feature>
<keyword evidence="2" id="KW-0812">Transmembrane</keyword>
<protein>
    <recommendedName>
        <fullName evidence="5">Integral membrane protein</fullName>
    </recommendedName>
</protein>
<feature type="compositionally biased region" description="Polar residues" evidence="1">
    <location>
        <begin position="1"/>
        <end position="16"/>
    </location>
</feature>
<name>A0A846U5V3_9MICC</name>
<feature type="transmembrane region" description="Helical" evidence="2">
    <location>
        <begin position="204"/>
        <end position="228"/>
    </location>
</feature>
<dbReference type="RefSeq" id="WP_157980428.1">
    <property type="nucleotide sequence ID" value="NZ_JAAVUN010000004.1"/>
</dbReference>
<feature type="compositionally biased region" description="Low complexity" evidence="1">
    <location>
        <begin position="472"/>
        <end position="490"/>
    </location>
</feature>